<dbReference type="EMBL" id="CP136890">
    <property type="protein sequence ID" value="WOK94377.1"/>
    <property type="molecule type" value="Genomic_DNA"/>
</dbReference>
<dbReference type="Pfam" id="PF01535">
    <property type="entry name" value="PPR"/>
    <property type="match status" value="4"/>
</dbReference>
<dbReference type="PANTHER" id="PTHR47926">
    <property type="entry name" value="PENTATRICOPEPTIDE REPEAT-CONTAINING PROTEIN"/>
    <property type="match status" value="1"/>
</dbReference>
<name>A0AAQ3JR08_9LILI</name>
<dbReference type="GO" id="GO:0003723">
    <property type="term" value="F:RNA binding"/>
    <property type="evidence" value="ECO:0007669"/>
    <property type="project" value="InterPro"/>
</dbReference>
<evidence type="ECO:0000256" key="2">
    <source>
        <dbReference type="PROSITE-ProRule" id="PRU00708"/>
    </source>
</evidence>
<dbReference type="InterPro" id="IPR046849">
    <property type="entry name" value="E2_motif"/>
</dbReference>
<evidence type="ECO:0000256" key="1">
    <source>
        <dbReference type="ARBA" id="ARBA00022737"/>
    </source>
</evidence>
<dbReference type="NCBIfam" id="TIGR00756">
    <property type="entry name" value="PPR"/>
    <property type="match status" value="3"/>
</dbReference>
<dbReference type="Pfam" id="PF14432">
    <property type="entry name" value="DYW_deaminase"/>
    <property type="match status" value="1"/>
</dbReference>
<reference evidence="4 5" key="1">
    <citation type="submission" date="2023-10" db="EMBL/GenBank/DDBJ databases">
        <title>Chromosome-scale genome assembly provides insights into flower coloration mechanisms of Canna indica.</title>
        <authorList>
            <person name="Li C."/>
        </authorList>
    </citation>
    <scope>NUCLEOTIDE SEQUENCE [LARGE SCALE GENOMIC DNA]</scope>
    <source>
        <tissue evidence="4">Flower</tissue>
    </source>
</reference>
<feature type="repeat" description="PPR" evidence="2">
    <location>
        <begin position="304"/>
        <end position="338"/>
    </location>
</feature>
<dbReference type="PANTHER" id="PTHR47926:SF523">
    <property type="entry name" value="DYW DOMAIN-CONTAINING PROTEIN"/>
    <property type="match status" value="1"/>
</dbReference>
<dbReference type="FunFam" id="1.25.40.10:FF:000184">
    <property type="entry name" value="Pentatricopeptide repeat-containing protein, chloroplastic"/>
    <property type="match status" value="1"/>
</dbReference>
<keyword evidence="5" id="KW-1185">Reference proteome</keyword>
<dbReference type="Gene3D" id="1.25.40.10">
    <property type="entry name" value="Tetratricopeptide repeat domain"/>
    <property type="match status" value="3"/>
</dbReference>
<keyword evidence="1" id="KW-0677">Repeat</keyword>
<dbReference type="Pfam" id="PF20430">
    <property type="entry name" value="Eplus_motif"/>
    <property type="match status" value="1"/>
</dbReference>
<dbReference type="GO" id="GO:0009451">
    <property type="term" value="P:RNA modification"/>
    <property type="evidence" value="ECO:0007669"/>
    <property type="project" value="InterPro"/>
</dbReference>
<protein>
    <submittedName>
        <fullName evidence="4">Pentatricopeptide repeat-containing protein</fullName>
    </submittedName>
</protein>
<feature type="repeat" description="PPR" evidence="2">
    <location>
        <begin position="234"/>
        <end position="268"/>
    </location>
</feature>
<organism evidence="4 5">
    <name type="scientific">Canna indica</name>
    <name type="common">Indian-shot</name>
    <dbReference type="NCBI Taxonomy" id="4628"/>
    <lineage>
        <taxon>Eukaryota</taxon>
        <taxon>Viridiplantae</taxon>
        <taxon>Streptophyta</taxon>
        <taxon>Embryophyta</taxon>
        <taxon>Tracheophyta</taxon>
        <taxon>Spermatophyta</taxon>
        <taxon>Magnoliopsida</taxon>
        <taxon>Liliopsida</taxon>
        <taxon>Zingiberales</taxon>
        <taxon>Cannaceae</taxon>
        <taxon>Canna</taxon>
    </lineage>
</organism>
<evidence type="ECO:0000313" key="4">
    <source>
        <dbReference type="EMBL" id="WOK94377.1"/>
    </source>
</evidence>
<dbReference type="InterPro" id="IPR046960">
    <property type="entry name" value="PPR_At4g14850-like_plant"/>
</dbReference>
<dbReference type="InterPro" id="IPR002885">
    <property type="entry name" value="PPR_rpt"/>
</dbReference>
<evidence type="ECO:0000313" key="5">
    <source>
        <dbReference type="Proteomes" id="UP001327560"/>
    </source>
</evidence>
<dbReference type="GO" id="GO:0008270">
    <property type="term" value="F:zinc ion binding"/>
    <property type="evidence" value="ECO:0007669"/>
    <property type="project" value="InterPro"/>
</dbReference>
<dbReference type="InterPro" id="IPR032867">
    <property type="entry name" value="DYW_dom"/>
</dbReference>
<gene>
    <name evidence="4" type="ORF">Cni_G03079</name>
</gene>
<dbReference type="PROSITE" id="PS51375">
    <property type="entry name" value="PPR"/>
    <property type="match status" value="2"/>
</dbReference>
<proteinExistence type="predicted"/>
<evidence type="ECO:0000259" key="3">
    <source>
        <dbReference type="Pfam" id="PF14432"/>
    </source>
</evidence>
<dbReference type="AlphaFoldDB" id="A0AAQ3JR08"/>
<sequence>MAGAQPIASIHVRGSSFLLPTPSPCLPLPSLDALLAAAIDAAAGPFHLRAVHAALIRLGLDSSSFLVNKLLRRLSHYRVPLHPYPLLIFSLVPRPNPFLWTALIRSAALFSSCRPDHHPLRLYSLMRRRWPPSPPLSFTFSALLKSAAADYSLANGLQIHSQSISTGGFDADLFVQNTLISMYVECSDLASARKVFDGMSLRDAISWTSLIVAYTKIGDLSSAEGLFDRSFVKDVVAWTAMITGYVQNAMPKEALASFERMRQAGVVIDEVALVGTISAIAQLGATKRALWIRDIVDKTGFGQNVVVGSAMVDMYAKCGLIDEARRVFDEMMDRNVYTYSAMVVGLAAHGRAYEAIDLFNEMAGRTNVEPNHVTFIGVLTACSHSGMVEEGRFYFRTMKNEYGIVPSPDHYACMADLLGRAGLIEEALELVRSMPMKPHGGVWGALLGACRIHGKTDIARIAANHLFELEPDGIGNYVLLSNIYASAGMWDEVSKVRKLMRARGLKKNPSASWTEGKDGAVHEFFAGDNCHPRTREIKDALEELLRMLKLEGYKPILSSVVYDVNDDEKENLLKGHSEKLALAYGWLTTTFGDTIRITKNLRICEDCHLVMRLASRAANREIVVRDNMRFHHFRDGECSCGEFW</sequence>
<accession>A0AAQ3JR08</accession>
<feature type="domain" description="DYW" evidence="3">
    <location>
        <begin position="552"/>
        <end position="644"/>
    </location>
</feature>
<dbReference type="FunFam" id="1.25.40.10:FF:000348">
    <property type="entry name" value="Pentatricopeptide repeat-containing protein chloroplastic"/>
    <property type="match status" value="1"/>
</dbReference>
<dbReference type="InterPro" id="IPR011990">
    <property type="entry name" value="TPR-like_helical_dom_sf"/>
</dbReference>
<dbReference type="Pfam" id="PF20431">
    <property type="entry name" value="E_motif"/>
    <property type="match status" value="1"/>
</dbReference>
<dbReference type="Pfam" id="PF13041">
    <property type="entry name" value="PPR_2"/>
    <property type="match status" value="1"/>
</dbReference>
<dbReference type="InterPro" id="IPR046848">
    <property type="entry name" value="E_motif"/>
</dbReference>
<dbReference type="Proteomes" id="UP001327560">
    <property type="component" value="Chromosome 1"/>
</dbReference>